<evidence type="ECO:0000256" key="2">
    <source>
        <dbReference type="SAM" id="Phobius"/>
    </source>
</evidence>
<dbReference type="InterPro" id="IPR010364">
    <property type="entry name" value="Uncharacterised_IM_CreD"/>
</dbReference>
<dbReference type="Pfam" id="PF06123">
    <property type="entry name" value="CreD"/>
    <property type="match status" value="1"/>
</dbReference>
<dbReference type="RefSeq" id="WP_147850473.1">
    <property type="nucleotide sequence ID" value="NZ_VDUZ01000040.1"/>
</dbReference>
<feature type="region of interest" description="Disordered" evidence="1">
    <location>
        <begin position="1"/>
        <end position="21"/>
    </location>
</feature>
<feature type="transmembrane region" description="Helical" evidence="2">
    <location>
        <begin position="314"/>
        <end position="332"/>
    </location>
</feature>
<protein>
    <submittedName>
        <fullName evidence="3">Cell envelope integrity protein CreD</fullName>
    </submittedName>
</protein>
<dbReference type="EMBL" id="VDUZ01000040">
    <property type="protein sequence ID" value="TXL71714.1"/>
    <property type="molecule type" value="Genomic_DNA"/>
</dbReference>
<evidence type="ECO:0000256" key="1">
    <source>
        <dbReference type="SAM" id="MobiDB-lite"/>
    </source>
</evidence>
<feature type="transmembrane region" description="Helical" evidence="2">
    <location>
        <begin position="420"/>
        <end position="439"/>
    </location>
</feature>
<dbReference type="OrthoDB" id="9791851at2"/>
<proteinExistence type="predicted"/>
<dbReference type="NCBIfam" id="NF008712">
    <property type="entry name" value="PRK11715.1-1"/>
    <property type="match status" value="1"/>
</dbReference>
<name>A0A5C8PDB3_9HYPH</name>
<feature type="transmembrane region" description="Helical" evidence="2">
    <location>
        <begin position="395"/>
        <end position="414"/>
    </location>
</feature>
<feature type="transmembrane region" description="Helical" evidence="2">
    <location>
        <begin position="369"/>
        <end position="388"/>
    </location>
</feature>
<keyword evidence="4" id="KW-1185">Reference proteome</keyword>
<feature type="transmembrane region" description="Helical" evidence="2">
    <location>
        <begin position="34"/>
        <end position="56"/>
    </location>
</feature>
<keyword evidence="2" id="KW-1133">Transmembrane helix</keyword>
<dbReference type="PANTHER" id="PTHR30092:SF0">
    <property type="entry name" value="INNER MEMBRANE PROTEIN CRED"/>
    <property type="match status" value="1"/>
</dbReference>
<reference evidence="3 4" key="1">
    <citation type="submission" date="2019-06" db="EMBL/GenBank/DDBJ databases">
        <title>New taxonomy in bacterial strain CC-CFT640, isolated from vineyard.</title>
        <authorList>
            <person name="Lin S.-Y."/>
            <person name="Tsai C.-F."/>
            <person name="Young C.-C."/>
        </authorList>
    </citation>
    <scope>NUCLEOTIDE SEQUENCE [LARGE SCALE GENOMIC DNA]</scope>
    <source>
        <strain evidence="3 4">CC-CFT640</strain>
    </source>
</reference>
<gene>
    <name evidence="3" type="ORF">FHP25_28920</name>
</gene>
<evidence type="ECO:0000313" key="4">
    <source>
        <dbReference type="Proteomes" id="UP000321638"/>
    </source>
</evidence>
<dbReference type="PANTHER" id="PTHR30092">
    <property type="entry name" value="INNER MEMBRANE PROTEIN CRED"/>
    <property type="match status" value="1"/>
</dbReference>
<organism evidence="3 4">
    <name type="scientific">Vineibacter terrae</name>
    <dbReference type="NCBI Taxonomy" id="2586908"/>
    <lineage>
        <taxon>Bacteria</taxon>
        <taxon>Pseudomonadati</taxon>
        <taxon>Pseudomonadota</taxon>
        <taxon>Alphaproteobacteria</taxon>
        <taxon>Hyphomicrobiales</taxon>
        <taxon>Vineibacter</taxon>
    </lineage>
</organism>
<keyword evidence="2" id="KW-0812">Transmembrane</keyword>
<comment type="caution">
    <text evidence="3">The sequence shown here is derived from an EMBL/GenBank/DDBJ whole genome shotgun (WGS) entry which is preliminary data.</text>
</comment>
<dbReference type="GO" id="GO:0005886">
    <property type="term" value="C:plasma membrane"/>
    <property type="evidence" value="ECO:0007669"/>
    <property type="project" value="TreeGrafter"/>
</dbReference>
<feature type="compositionally biased region" description="Pro residues" evidence="1">
    <location>
        <begin position="1"/>
        <end position="10"/>
    </location>
</feature>
<keyword evidence="2" id="KW-0472">Membrane</keyword>
<dbReference type="AlphaFoldDB" id="A0A5C8PDB3"/>
<sequence>MSDTSVPPPAGVWGAPPSGPAPARRLPRALFGRLPLKAAGMALLALVYALPLALIADLVGDRSRLLERTREEITSSWGGMQTLVGPLLLIPHDSARGKDEAVLLPDQLDIEAALAPQVRYRGMFEAVVYTLDATMRGRFRLAPGGAGTPTGLRWERVKLRLSAGDLRGIRLDAVTIDGRPVAFEPSAQGENAIDADIGAIDPARLAEGVPFEIRLRLNGSERIGFVPTGTQTDIKLAAPWSDPGFYGRFRPVAQRIGEGQFDAHWQVSILSRGFGAIATSADDSRDKLLQRLGEAAFGVQLVQPVTPYRGVDRMLKYGLLIVGCTFALYLAFEIAGRIIIHPIQYALSGAAMALFPLLLLAVGEHLGFTPAYAAAAVVVVIQTALYTWHATLRPVLAALFGSAIAALFAYLYLLLQAESWSLLGGSLALFAILSGLMYATRNIGRRERAVQ</sequence>
<feature type="compositionally biased region" description="Low complexity" evidence="1">
    <location>
        <begin position="11"/>
        <end position="21"/>
    </location>
</feature>
<dbReference type="Proteomes" id="UP000321638">
    <property type="component" value="Unassembled WGS sequence"/>
</dbReference>
<dbReference type="PIRSF" id="PIRSF004548">
    <property type="entry name" value="CreD"/>
    <property type="match status" value="1"/>
</dbReference>
<evidence type="ECO:0000313" key="3">
    <source>
        <dbReference type="EMBL" id="TXL71714.1"/>
    </source>
</evidence>
<accession>A0A5C8PDB3</accession>